<dbReference type="SUPFAM" id="SSF56059">
    <property type="entry name" value="Glutathione synthetase ATP-binding domain-like"/>
    <property type="match status" value="1"/>
</dbReference>
<gene>
    <name evidence="6" type="ORF">STSU_033170</name>
</gene>
<keyword evidence="7" id="KW-1185">Reference proteome</keyword>
<dbReference type="Gene3D" id="3.40.50.20">
    <property type="match status" value="1"/>
</dbReference>
<evidence type="ECO:0000313" key="6">
    <source>
        <dbReference type="EMBL" id="QKM72075.1"/>
    </source>
</evidence>
<dbReference type="Gene3D" id="3.30.1490.20">
    <property type="entry name" value="ATP-grasp fold, A domain"/>
    <property type="match status" value="1"/>
</dbReference>
<keyword evidence="2 4" id="KW-0547">Nucleotide-binding</keyword>
<keyword evidence="1" id="KW-0436">Ligase</keyword>
<keyword evidence="3 4" id="KW-0067">ATP-binding</keyword>
<organism evidence="6 7">
    <name type="scientific">Streptomyces tsukubensis (strain DSM 42081 / NBRC 108919 / NRRL 18488 / 9993)</name>
    <dbReference type="NCBI Taxonomy" id="1114943"/>
    <lineage>
        <taxon>Bacteria</taxon>
        <taxon>Bacillati</taxon>
        <taxon>Actinomycetota</taxon>
        <taxon>Actinomycetes</taxon>
        <taxon>Kitasatosporales</taxon>
        <taxon>Streptomycetaceae</taxon>
        <taxon>Streptomyces</taxon>
    </lineage>
</organism>
<dbReference type="GO" id="GO:0016874">
    <property type="term" value="F:ligase activity"/>
    <property type="evidence" value="ECO:0007669"/>
    <property type="project" value="UniProtKB-KW"/>
</dbReference>
<dbReference type="GO" id="GO:0046872">
    <property type="term" value="F:metal ion binding"/>
    <property type="evidence" value="ECO:0007669"/>
    <property type="project" value="InterPro"/>
</dbReference>
<dbReference type="Gene3D" id="3.30.470.20">
    <property type="entry name" value="ATP-grasp fold, B domain"/>
    <property type="match status" value="1"/>
</dbReference>
<dbReference type="Proteomes" id="UP000005940">
    <property type="component" value="Chromosome"/>
</dbReference>
<evidence type="ECO:0000256" key="1">
    <source>
        <dbReference type="ARBA" id="ARBA00022598"/>
    </source>
</evidence>
<feature type="domain" description="ATP-grasp" evidence="5">
    <location>
        <begin position="129"/>
        <end position="316"/>
    </location>
</feature>
<dbReference type="InterPro" id="IPR011761">
    <property type="entry name" value="ATP-grasp"/>
</dbReference>
<dbReference type="EMBL" id="CP029159">
    <property type="protein sequence ID" value="QKM72075.1"/>
    <property type="molecule type" value="Genomic_DNA"/>
</dbReference>
<dbReference type="InterPro" id="IPR052032">
    <property type="entry name" value="ATP-dep_AA_Ligase"/>
</dbReference>
<dbReference type="AlphaFoldDB" id="A0A7G3UT40"/>
<dbReference type="PROSITE" id="PS50975">
    <property type="entry name" value="ATP_GRASP"/>
    <property type="match status" value="1"/>
</dbReference>
<evidence type="ECO:0000256" key="4">
    <source>
        <dbReference type="PROSITE-ProRule" id="PRU00409"/>
    </source>
</evidence>
<reference evidence="6 7" key="1">
    <citation type="journal article" date="2012" name="J. Bacteriol.">
        <title>Draft genome of Streptomyces tsukubaensis NRRL 18488, the producer of the clinically important immunosuppressant tacrolimus (FK506).</title>
        <authorList>
            <person name="Barreiro C."/>
            <person name="Prieto C."/>
            <person name="Sola-Landa A."/>
            <person name="Solera E."/>
            <person name="Martinez-Castro M."/>
            <person name="Perez-Redondo R."/>
            <person name="Garcia-Estrada C."/>
            <person name="Aparicio J.F."/>
            <person name="Fernandez-Martinez L.T."/>
            <person name="Santos-Aberturas J."/>
            <person name="Salehi-Najafabadi Z."/>
            <person name="Rodriguez-Garcia A."/>
            <person name="Tauch A."/>
            <person name="Martin J.F."/>
        </authorList>
    </citation>
    <scope>NUCLEOTIDE SEQUENCE [LARGE SCALE GENOMIC DNA]</scope>
    <source>
        <strain evidence="7">DSM 42081 / NBRC 108919 / NRRL 18488 / 9993</strain>
    </source>
</reference>
<evidence type="ECO:0000256" key="2">
    <source>
        <dbReference type="ARBA" id="ARBA00022741"/>
    </source>
</evidence>
<dbReference type="GO" id="GO:0005524">
    <property type="term" value="F:ATP binding"/>
    <property type="evidence" value="ECO:0007669"/>
    <property type="project" value="UniProtKB-UniRule"/>
</dbReference>
<sequence length="413" mass="44290">MPGPDSGPEPGPDSGPVSGLHLYLLALNPTDAVSEGYLPAAAQLGLDITLLTDQPEAHRARHPGLTVLHCDVRDHHAVISTISAHRAPDAVFSNSDHLQTVTALAADYFGLPAKDWRATLRAKDKAQMRRALAATGDHRVHSVELAADQDPAALTGVPYPCVLKPREGVASEDVVHIDDEAAFLRRCAEIRARRPGAALVAEEYLPGELGTLETLGDGHRLHVIGGFRTDLSPLPYFIEERLTYVPAHPAPVVAQVLAALDTLGVGFGVCHTEFVVHHGRARIIEVNYRSIGDQGDLILQRLLGIPLFAHVLLVHLGRRLPADLGARTGGAARLDYPVADRAGTLTAAPGPADLTLGDVTLTYRPARAVGERHPLYRTNRDYLGTVRATGPDQSAVDRAVTGFLARQSWEITP</sequence>
<dbReference type="PANTHER" id="PTHR43585:SF2">
    <property type="entry name" value="ATP-GRASP ENZYME FSQD"/>
    <property type="match status" value="1"/>
</dbReference>
<dbReference type="PANTHER" id="PTHR43585">
    <property type="entry name" value="FUMIPYRROLE BIOSYNTHESIS PROTEIN C"/>
    <property type="match status" value="1"/>
</dbReference>
<name>A0A7G3UT40_STRT9</name>
<evidence type="ECO:0000313" key="7">
    <source>
        <dbReference type="Proteomes" id="UP000005940"/>
    </source>
</evidence>
<evidence type="ECO:0000256" key="3">
    <source>
        <dbReference type="ARBA" id="ARBA00022840"/>
    </source>
</evidence>
<proteinExistence type="predicted"/>
<evidence type="ECO:0000259" key="5">
    <source>
        <dbReference type="PROSITE" id="PS50975"/>
    </source>
</evidence>
<accession>A0A7G3UT40</accession>
<protein>
    <submittedName>
        <fullName evidence="6">Siderophore biosynthesis protein</fullName>
    </submittedName>
</protein>
<dbReference type="InterPro" id="IPR013815">
    <property type="entry name" value="ATP_grasp_subdomain_1"/>
</dbReference>